<gene>
    <name evidence="1" type="ORF">DSO57_1016895</name>
</gene>
<dbReference type="EMBL" id="QTSX02005040">
    <property type="protein sequence ID" value="KAJ9061818.1"/>
    <property type="molecule type" value="Genomic_DNA"/>
</dbReference>
<protein>
    <submittedName>
        <fullName evidence="1">Uncharacterized protein</fullName>
    </submittedName>
</protein>
<name>A0ACC2SHF6_9FUNG</name>
<sequence length="347" mass="38465">MTNPLSDNADIYRILNQSSLLNFGALKGERRSSFDLNPYTPLIQTIQTIAKSRRLPWEAVVINYAMLKGTLPLLQPTSREEMDRCHQAVGWRLAFNELTILDRVSLPLAFKPKSKSQQQLRLPMPLKRLLVRPSKPNLKAHAATQPGKSPPLMSPHRISIDLPLQSLLASPPGNRKMSLTIEGADEEEGRWRADVTLSFIPSANTPPKPTSPFLATEARPVAKGESDGTADIPERLPMGLLTPLNSSRPFSPSFFCDVFPAPPQRPWSPIASQLRPASWSPYTHHSLDESSNPDSYATPSLPHDNPNQLSYSQSQLLFDLELESSSPWNLSPKPPSITTASTKDTQN</sequence>
<accession>A0ACC2SHF6</accession>
<keyword evidence="2" id="KW-1185">Reference proteome</keyword>
<evidence type="ECO:0000313" key="2">
    <source>
        <dbReference type="Proteomes" id="UP001165960"/>
    </source>
</evidence>
<proteinExistence type="predicted"/>
<evidence type="ECO:0000313" key="1">
    <source>
        <dbReference type="EMBL" id="KAJ9061818.1"/>
    </source>
</evidence>
<reference evidence="1" key="1">
    <citation type="submission" date="2022-04" db="EMBL/GenBank/DDBJ databases">
        <title>Genome of the entomopathogenic fungus Entomophthora muscae.</title>
        <authorList>
            <person name="Elya C."/>
            <person name="Lovett B.R."/>
            <person name="Lee E."/>
            <person name="Macias A.M."/>
            <person name="Hajek A.E."/>
            <person name="De Bivort B.L."/>
            <person name="Kasson M.T."/>
            <person name="De Fine Licht H.H."/>
            <person name="Stajich J.E."/>
        </authorList>
    </citation>
    <scope>NUCLEOTIDE SEQUENCE</scope>
    <source>
        <strain evidence="1">Berkeley</strain>
    </source>
</reference>
<dbReference type="Proteomes" id="UP001165960">
    <property type="component" value="Unassembled WGS sequence"/>
</dbReference>
<organism evidence="1 2">
    <name type="scientific">Entomophthora muscae</name>
    <dbReference type="NCBI Taxonomy" id="34485"/>
    <lineage>
        <taxon>Eukaryota</taxon>
        <taxon>Fungi</taxon>
        <taxon>Fungi incertae sedis</taxon>
        <taxon>Zoopagomycota</taxon>
        <taxon>Entomophthoromycotina</taxon>
        <taxon>Entomophthoromycetes</taxon>
        <taxon>Entomophthorales</taxon>
        <taxon>Entomophthoraceae</taxon>
        <taxon>Entomophthora</taxon>
    </lineage>
</organism>
<comment type="caution">
    <text evidence="1">The sequence shown here is derived from an EMBL/GenBank/DDBJ whole genome shotgun (WGS) entry which is preliminary data.</text>
</comment>